<dbReference type="Proteomes" id="UP000186102">
    <property type="component" value="Unassembled WGS sequence"/>
</dbReference>
<reference evidence="2 3" key="1">
    <citation type="submission" date="2016-09" db="EMBL/GenBank/DDBJ databases">
        <title>Complete genome of Desulfosporosinus sp. OL.</title>
        <authorList>
            <person name="Mardanov A."/>
            <person name="Beletsky A."/>
            <person name="Panova A."/>
            <person name="Karnachuk O."/>
            <person name="Ravin N."/>
        </authorList>
    </citation>
    <scope>NUCLEOTIDE SEQUENCE [LARGE SCALE GENOMIC DNA]</scope>
    <source>
        <strain evidence="2 3">OL</strain>
    </source>
</reference>
<evidence type="ECO:0000313" key="3">
    <source>
        <dbReference type="Proteomes" id="UP000186102"/>
    </source>
</evidence>
<accession>A0A1Q8QMJ9</accession>
<gene>
    <name evidence="2" type="ORF">DSOL_3949</name>
</gene>
<protein>
    <recommendedName>
        <fullName evidence="4">ECF transporter S component</fullName>
    </recommendedName>
</protein>
<keyword evidence="1" id="KW-0472">Membrane</keyword>
<dbReference type="EMBL" id="MLBF01000041">
    <property type="protein sequence ID" value="OLN28571.1"/>
    <property type="molecule type" value="Genomic_DNA"/>
</dbReference>
<name>A0A1Q8QMJ9_9FIRM</name>
<keyword evidence="1" id="KW-1133">Transmembrane helix</keyword>
<sequence>MSLLTLKKVDFPKVNPTYLAALVPTAVALNFAGTAIRQAVGIPLFLDTGGTILVSLIAGPWYGALVAILSAIVRAITLNPMMIFIFPVGVVCALIVGYAARYSITRSWLGLLLTLFVMVPFMSVVSAFVYAYIYGGFSGSAIDILSAVFIKSTGSIFKGLFISQMLTSWVDKGILLAIDVAILRALPVQYQILTPFGKTKDNKIAS</sequence>
<keyword evidence="1" id="KW-0812">Transmembrane</keyword>
<evidence type="ECO:0008006" key="4">
    <source>
        <dbReference type="Google" id="ProtNLM"/>
    </source>
</evidence>
<feature type="transmembrane region" description="Helical" evidence="1">
    <location>
        <begin position="20"/>
        <end position="40"/>
    </location>
</feature>
<feature type="transmembrane region" description="Helical" evidence="1">
    <location>
        <begin position="52"/>
        <end position="76"/>
    </location>
</feature>
<dbReference type="AlphaFoldDB" id="A0A1Q8QMJ9"/>
<keyword evidence="3" id="KW-1185">Reference proteome</keyword>
<dbReference type="Gene3D" id="1.10.1760.20">
    <property type="match status" value="1"/>
</dbReference>
<feature type="transmembrane region" description="Helical" evidence="1">
    <location>
        <begin position="112"/>
        <end position="134"/>
    </location>
</feature>
<dbReference type="RefSeq" id="WP_075366367.1">
    <property type="nucleotide sequence ID" value="NZ_MLBF01000041.1"/>
</dbReference>
<dbReference type="OrthoDB" id="9766854at2"/>
<organism evidence="2 3">
    <name type="scientific">Desulfosporosinus metallidurans</name>
    <dbReference type="NCBI Taxonomy" id="1888891"/>
    <lineage>
        <taxon>Bacteria</taxon>
        <taxon>Bacillati</taxon>
        <taxon>Bacillota</taxon>
        <taxon>Clostridia</taxon>
        <taxon>Eubacteriales</taxon>
        <taxon>Desulfitobacteriaceae</taxon>
        <taxon>Desulfosporosinus</taxon>
    </lineage>
</organism>
<evidence type="ECO:0000256" key="1">
    <source>
        <dbReference type="SAM" id="Phobius"/>
    </source>
</evidence>
<comment type="caution">
    <text evidence="2">The sequence shown here is derived from an EMBL/GenBank/DDBJ whole genome shotgun (WGS) entry which is preliminary data.</text>
</comment>
<dbReference type="STRING" id="1888891.DSOL_3949"/>
<evidence type="ECO:0000313" key="2">
    <source>
        <dbReference type="EMBL" id="OLN28571.1"/>
    </source>
</evidence>
<proteinExistence type="predicted"/>
<feature type="transmembrane region" description="Helical" evidence="1">
    <location>
        <begin position="82"/>
        <end position="100"/>
    </location>
</feature>